<dbReference type="GO" id="GO:0005737">
    <property type="term" value="C:cytoplasm"/>
    <property type="evidence" value="ECO:0007669"/>
    <property type="project" value="TreeGrafter"/>
</dbReference>
<dbReference type="SFLD" id="SFLDG01180">
    <property type="entry name" value="SUF1"/>
    <property type="match status" value="1"/>
</dbReference>
<dbReference type="SUPFAM" id="SSF47616">
    <property type="entry name" value="GST C-terminal domain-like"/>
    <property type="match status" value="1"/>
</dbReference>
<evidence type="ECO:0000313" key="3">
    <source>
        <dbReference type="Proteomes" id="UP001177023"/>
    </source>
</evidence>
<dbReference type="PANTHER" id="PTHR12289:SF32">
    <property type="entry name" value="GST_C_6 DOMAIN-CONTAINING PROTEIN"/>
    <property type="match status" value="1"/>
</dbReference>
<dbReference type="InterPro" id="IPR026928">
    <property type="entry name" value="FAX/IsoI-like"/>
</dbReference>
<gene>
    <name evidence="2" type="ORF">MSPICULIGERA_LOCUS24557</name>
</gene>
<feature type="domain" description="Metaxin glutathione S-transferase" evidence="1">
    <location>
        <begin position="191"/>
        <end position="253"/>
    </location>
</feature>
<name>A0AA36DHN3_9BILA</name>
<dbReference type="AlphaFoldDB" id="A0AA36DHN3"/>
<dbReference type="InterPro" id="IPR036249">
    <property type="entry name" value="Thioredoxin-like_sf"/>
</dbReference>
<feature type="non-terminal residue" evidence="2">
    <location>
        <position position="266"/>
    </location>
</feature>
<dbReference type="PANTHER" id="PTHR12289">
    <property type="entry name" value="METAXIN RELATED"/>
    <property type="match status" value="1"/>
</dbReference>
<protein>
    <recommendedName>
        <fullName evidence="1">Metaxin glutathione S-transferase domain-containing protein</fullName>
    </recommendedName>
</protein>
<dbReference type="SFLD" id="SFLDG01200">
    <property type="entry name" value="SUF1.1"/>
    <property type="match status" value="1"/>
</dbReference>
<dbReference type="SFLD" id="SFLDS00019">
    <property type="entry name" value="Glutathione_Transferase_(cytos"/>
    <property type="match status" value="1"/>
</dbReference>
<dbReference type="InterPro" id="IPR036282">
    <property type="entry name" value="Glutathione-S-Trfase_C_sf"/>
</dbReference>
<dbReference type="InterPro" id="IPR050931">
    <property type="entry name" value="Mito_Protein_Transport_Metaxin"/>
</dbReference>
<dbReference type="Gene3D" id="1.20.1050.10">
    <property type="match status" value="1"/>
</dbReference>
<sequence length="266" mass="30670">MLATTSLRASRLGAIGHGRLLMVAESELAALRSTSTKPRVEKSNWKHNVVYLYQFPRTPYLPNPSPYCLKIETYLRVNNLKYELNGEQISDSQIILWRLAKLFEIQDPVSGHERGTARAIERMLDMSTVNSLNHDRMVKHAHLTLARNVSGVPLPAFASNFLATRFAKKAQSMINRKTDRLSAEELKENLKRDIQAVADVLDTKKFLFGDRMTIADCTAFGHLGTSYFLPFRQHITDLLDDDHPRVKNYLERIRAHYWQDWKLPEY</sequence>
<dbReference type="InterPro" id="IPR033468">
    <property type="entry name" value="Metaxin_GST"/>
</dbReference>
<accession>A0AA36DHN3</accession>
<keyword evidence="3" id="KW-1185">Reference proteome</keyword>
<dbReference type="CDD" id="cd03193">
    <property type="entry name" value="GST_C_Metaxin"/>
    <property type="match status" value="1"/>
</dbReference>
<evidence type="ECO:0000313" key="2">
    <source>
        <dbReference type="EMBL" id="CAJ0586555.1"/>
    </source>
</evidence>
<proteinExistence type="predicted"/>
<dbReference type="Pfam" id="PF17171">
    <property type="entry name" value="GST_C_6"/>
    <property type="match status" value="1"/>
</dbReference>
<organism evidence="2 3">
    <name type="scientific">Mesorhabditis spiculigera</name>
    <dbReference type="NCBI Taxonomy" id="96644"/>
    <lineage>
        <taxon>Eukaryota</taxon>
        <taxon>Metazoa</taxon>
        <taxon>Ecdysozoa</taxon>
        <taxon>Nematoda</taxon>
        <taxon>Chromadorea</taxon>
        <taxon>Rhabditida</taxon>
        <taxon>Rhabditina</taxon>
        <taxon>Rhabditomorpha</taxon>
        <taxon>Rhabditoidea</taxon>
        <taxon>Rhabditidae</taxon>
        <taxon>Mesorhabditinae</taxon>
        <taxon>Mesorhabditis</taxon>
    </lineage>
</organism>
<reference evidence="2" key="1">
    <citation type="submission" date="2023-06" db="EMBL/GenBank/DDBJ databases">
        <authorList>
            <person name="Delattre M."/>
        </authorList>
    </citation>
    <scope>NUCLEOTIDE SEQUENCE</scope>
    <source>
        <strain evidence="2">AF72</strain>
    </source>
</reference>
<comment type="caution">
    <text evidence="2">The sequence shown here is derived from an EMBL/GenBank/DDBJ whole genome shotgun (WGS) entry which is preliminary data.</text>
</comment>
<dbReference type="InterPro" id="IPR040079">
    <property type="entry name" value="Glutathione_S-Trfase"/>
</dbReference>
<dbReference type="EMBL" id="CATQJA010002709">
    <property type="protein sequence ID" value="CAJ0586555.1"/>
    <property type="molecule type" value="Genomic_DNA"/>
</dbReference>
<evidence type="ECO:0000259" key="1">
    <source>
        <dbReference type="Pfam" id="PF17171"/>
    </source>
</evidence>
<dbReference type="Proteomes" id="UP001177023">
    <property type="component" value="Unassembled WGS sequence"/>
</dbReference>
<dbReference type="SUPFAM" id="SSF52833">
    <property type="entry name" value="Thioredoxin-like"/>
    <property type="match status" value="1"/>
</dbReference>